<gene>
    <name evidence="10" type="ORF">GCM10009750_26670</name>
</gene>
<dbReference type="Pfam" id="PF02782">
    <property type="entry name" value="FGGY_C"/>
    <property type="match status" value="1"/>
</dbReference>
<organism evidence="10 11">
    <name type="scientific">Agromyces salentinus</name>
    <dbReference type="NCBI Taxonomy" id="269421"/>
    <lineage>
        <taxon>Bacteria</taxon>
        <taxon>Bacillati</taxon>
        <taxon>Actinomycetota</taxon>
        <taxon>Actinomycetes</taxon>
        <taxon>Micrococcales</taxon>
        <taxon>Microbacteriaceae</taxon>
        <taxon>Agromyces</taxon>
    </lineage>
</organism>
<comment type="caution">
    <text evidence="10">The sequence shown here is derived from an EMBL/GenBank/DDBJ whole genome shotgun (WGS) entry which is preliminary data.</text>
</comment>
<evidence type="ECO:0000256" key="2">
    <source>
        <dbReference type="ARBA" id="ARBA00022629"/>
    </source>
</evidence>
<keyword evidence="2" id="KW-0859">Xylose metabolism</keyword>
<keyword evidence="6" id="KW-0067">ATP-binding</keyword>
<evidence type="ECO:0000313" key="10">
    <source>
        <dbReference type="EMBL" id="GAA1839404.1"/>
    </source>
</evidence>
<proteinExistence type="inferred from homology"/>
<evidence type="ECO:0000256" key="7">
    <source>
        <dbReference type="ARBA" id="ARBA00023308"/>
    </source>
</evidence>
<dbReference type="PANTHER" id="PTHR43095">
    <property type="entry name" value="SUGAR KINASE"/>
    <property type="match status" value="1"/>
</dbReference>
<evidence type="ECO:0000256" key="6">
    <source>
        <dbReference type="ARBA" id="ARBA00022840"/>
    </source>
</evidence>
<dbReference type="SUPFAM" id="SSF53067">
    <property type="entry name" value="Actin-like ATPase domain"/>
    <property type="match status" value="2"/>
</dbReference>
<evidence type="ECO:0000256" key="3">
    <source>
        <dbReference type="ARBA" id="ARBA00022679"/>
    </source>
</evidence>
<accession>A0ABP4Z6K9</accession>
<keyword evidence="11" id="KW-1185">Reference proteome</keyword>
<keyword evidence="7" id="KW-0684">Rhamnose metabolism</keyword>
<evidence type="ECO:0000256" key="4">
    <source>
        <dbReference type="ARBA" id="ARBA00022741"/>
    </source>
</evidence>
<dbReference type="PANTHER" id="PTHR43095:SF5">
    <property type="entry name" value="XYLULOSE KINASE"/>
    <property type="match status" value="1"/>
</dbReference>
<comment type="similarity">
    <text evidence="1">Belongs to the FGGY kinase family.</text>
</comment>
<name>A0ABP4Z6K9_9MICO</name>
<feature type="domain" description="Carbohydrate kinase FGGY C-terminal" evidence="9">
    <location>
        <begin position="258"/>
        <end position="448"/>
    </location>
</feature>
<dbReference type="RefSeq" id="WP_157426860.1">
    <property type="nucleotide sequence ID" value="NZ_BAAANK010000007.1"/>
</dbReference>
<dbReference type="InterPro" id="IPR043129">
    <property type="entry name" value="ATPase_NBD"/>
</dbReference>
<protein>
    <submittedName>
        <fullName evidence="10">Rhamnulokinase family protein</fullName>
    </submittedName>
</protein>
<keyword evidence="2" id="KW-0119">Carbohydrate metabolism</keyword>
<keyword evidence="4" id="KW-0547">Nucleotide-binding</keyword>
<dbReference type="InterPro" id="IPR013449">
    <property type="entry name" value="Rhamnulokinase"/>
</dbReference>
<dbReference type="InterPro" id="IPR018485">
    <property type="entry name" value="FGGY_C"/>
</dbReference>
<dbReference type="InterPro" id="IPR018484">
    <property type="entry name" value="FGGY_N"/>
</dbReference>
<keyword evidence="5" id="KW-0418">Kinase</keyword>
<dbReference type="Gene3D" id="3.30.420.40">
    <property type="match status" value="2"/>
</dbReference>
<dbReference type="Pfam" id="PF00370">
    <property type="entry name" value="FGGY_N"/>
    <property type="match status" value="1"/>
</dbReference>
<evidence type="ECO:0000256" key="5">
    <source>
        <dbReference type="ARBA" id="ARBA00022777"/>
    </source>
</evidence>
<sequence>MSGGTVAAVDLGATSGRVILGHVDQAAGRLDLEHVARFQNGPVRLASGLHWDFTGLYRDLTRGLADAFQREPAVASIGVDSWAVDYGLLRGDRLLGQPFHYRDDRNAAAVDGVHAIVPFAELYRRNGLQFLPFNTVYQLAAERDEPTGCLALADSLLLVPDLIGFELTGRRVAERTNASTTGLVGVGTGEWDDELIEQLGLPASVFAPIVAPGDSLGPLRPAVAAELGAPAGIEVVAVGSHDTASAVVAVPMRAESAAYISCGTWGLVGVELEQPVTTDAAREANFTNEGGVDGRVRFLHNVMGLWLLSESVRWWERDGEAIDLPELLAAAASVTATVAVFDADDPRFMSPGDLPGRIAEWCAEHGVPAPQSRAEFARSIIESLAEAFAGTVRQASVLSGVDVETIHVVGGGALNALLCQRTADRSGLPVLAGPIEATAIGNVLVQARTQGFASGPLEDLRDLVAAAFEPRRFEPRAR</sequence>
<dbReference type="Proteomes" id="UP001501746">
    <property type="component" value="Unassembled WGS sequence"/>
</dbReference>
<evidence type="ECO:0000259" key="9">
    <source>
        <dbReference type="Pfam" id="PF02782"/>
    </source>
</evidence>
<evidence type="ECO:0000256" key="1">
    <source>
        <dbReference type="ARBA" id="ARBA00009156"/>
    </source>
</evidence>
<feature type="domain" description="Carbohydrate kinase FGGY N-terminal" evidence="8">
    <location>
        <begin position="7"/>
        <end position="248"/>
    </location>
</feature>
<dbReference type="CDD" id="cd07771">
    <property type="entry name" value="ASKHA_NBD_FGGY_RhaB-like"/>
    <property type="match status" value="1"/>
</dbReference>
<dbReference type="InterPro" id="IPR050406">
    <property type="entry name" value="FGGY_Carb_Kinase"/>
</dbReference>
<dbReference type="EMBL" id="BAAANK010000007">
    <property type="protein sequence ID" value="GAA1839404.1"/>
    <property type="molecule type" value="Genomic_DNA"/>
</dbReference>
<reference evidence="11" key="1">
    <citation type="journal article" date="2019" name="Int. J. Syst. Evol. Microbiol.">
        <title>The Global Catalogue of Microorganisms (GCM) 10K type strain sequencing project: providing services to taxonomists for standard genome sequencing and annotation.</title>
        <authorList>
            <consortium name="The Broad Institute Genomics Platform"/>
            <consortium name="The Broad Institute Genome Sequencing Center for Infectious Disease"/>
            <person name="Wu L."/>
            <person name="Ma J."/>
        </authorList>
    </citation>
    <scope>NUCLEOTIDE SEQUENCE [LARGE SCALE GENOMIC DNA]</scope>
    <source>
        <strain evidence="11">JCM 14323</strain>
    </source>
</reference>
<evidence type="ECO:0000313" key="11">
    <source>
        <dbReference type="Proteomes" id="UP001501746"/>
    </source>
</evidence>
<keyword evidence="3" id="KW-0808">Transferase</keyword>
<evidence type="ECO:0000259" key="8">
    <source>
        <dbReference type="Pfam" id="PF00370"/>
    </source>
</evidence>